<evidence type="ECO:0000313" key="1">
    <source>
        <dbReference type="EMBL" id="AYV46768.1"/>
    </source>
</evidence>
<gene>
    <name evidence="1" type="ORF">C1707_11085</name>
    <name evidence="2" type="ORF">CFHF_02685</name>
</gene>
<evidence type="ECO:0000313" key="4">
    <source>
        <dbReference type="Proteomes" id="UP000281192"/>
    </source>
</evidence>
<dbReference type="KEGG" id="cfh:C1707_11085"/>
<protein>
    <submittedName>
        <fullName evidence="2">Uncharacterized protein</fullName>
    </submittedName>
</protein>
<reference evidence="2 3" key="1">
    <citation type="submission" date="2017-12" db="EMBL/GenBank/DDBJ databases">
        <title>The genome sequence of Caulobacter flavus CGMCC1 15093.</title>
        <authorList>
            <person name="Gao J."/>
            <person name="Mao X."/>
            <person name="Sun J."/>
        </authorList>
    </citation>
    <scope>NUCLEOTIDE SEQUENCE [LARGE SCALE GENOMIC DNA]</scope>
    <source>
        <strain evidence="2 3">CGMCC1 15093</strain>
    </source>
</reference>
<dbReference type="EMBL" id="PJRQ01000007">
    <property type="protein sequence ID" value="PLR20090.1"/>
    <property type="molecule type" value="Genomic_DNA"/>
</dbReference>
<dbReference type="OrthoDB" id="361945at2"/>
<evidence type="ECO:0000313" key="2">
    <source>
        <dbReference type="EMBL" id="PLR20090.1"/>
    </source>
</evidence>
<name>A0A2N5D1Y0_9CAUL</name>
<dbReference type="Proteomes" id="UP000234483">
    <property type="component" value="Unassembled WGS sequence"/>
</dbReference>
<dbReference type="RefSeq" id="WP_101711485.1">
    <property type="nucleotide sequence ID" value="NZ_CP026100.1"/>
</dbReference>
<reference evidence="1 4" key="2">
    <citation type="submission" date="2018-01" db="EMBL/GenBank/DDBJ databases">
        <title>Complete genome sequence of Caulobacter flavus RHGG3.</title>
        <authorList>
            <person name="Yang E."/>
        </authorList>
    </citation>
    <scope>NUCLEOTIDE SEQUENCE [LARGE SCALE GENOMIC DNA]</scope>
    <source>
        <strain evidence="1 4">RHGG3</strain>
    </source>
</reference>
<sequence length="210" mass="23269">MPRPPDPISRLPPPSRLRALMQALAVLDAILSPEWVYRYYSFDTRWGEGQAMGSMRNGQGDDLFALFDAAGVFIKGLDHERLTHEAAPGALYSSVPPVFEAGVNEPAFSPDRATFCCWRGSGDEGWNWSSQGAPDGDGSDWMLSVLDGDPESYLDFARQYYEVELDLDLVRLIYRHAPITPELAGRLNPDIDFEALQADLEEIGYPASPA</sequence>
<accession>A0A2N5D1Y0</accession>
<evidence type="ECO:0000313" key="3">
    <source>
        <dbReference type="Proteomes" id="UP000234483"/>
    </source>
</evidence>
<keyword evidence="4" id="KW-1185">Reference proteome</keyword>
<dbReference type="AlphaFoldDB" id="A0A2N5D1Y0"/>
<organism evidence="2 3">
    <name type="scientific">Caulobacter flavus</name>
    <dbReference type="NCBI Taxonomy" id="1679497"/>
    <lineage>
        <taxon>Bacteria</taxon>
        <taxon>Pseudomonadati</taxon>
        <taxon>Pseudomonadota</taxon>
        <taxon>Alphaproteobacteria</taxon>
        <taxon>Caulobacterales</taxon>
        <taxon>Caulobacteraceae</taxon>
        <taxon>Caulobacter</taxon>
    </lineage>
</organism>
<dbReference type="Proteomes" id="UP000281192">
    <property type="component" value="Chromosome"/>
</dbReference>
<dbReference type="EMBL" id="CP026100">
    <property type="protein sequence ID" value="AYV46768.1"/>
    <property type="molecule type" value="Genomic_DNA"/>
</dbReference>
<proteinExistence type="predicted"/>